<evidence type="ECO:0000256" key="1">
    <source>
        <dbReference type="SAM" id="Phobius"/>
    </source>
</evidence>
<keyword evidence="1" id="KW-1133">Transmembrane helix</keyword>
<dbReference type="EMBL" id="JAUCGQ010000001">
    <property type="protein sequence ID" value="MDM7853361.1"/>
    <property type="molecule type" value="Genomic_DNA"/>
</dbReference>
<organism evidence="2 3">
    <name type="scientific">Cellulomonas alba</name>
    <dbReference type="NCBI Taxonomy" id="3053467"/>
    <lineage>
        <taxon>Bacteria</taxon>
        <taxon>Bacillati</taxon>
        <taxon>Actinomycetota</taxon>
        <taxon>Actinomycetes</taxon>
        <taxon>Micrococcales</taxon>
        <taxon>Cellulomonadaceae</taxon>
        <taxon>Cellulomonas</taxon>
    </lineage>
</organism>
<protein>
    <submittedName>
        <fullName evidence="2">Uncharacterized protein</fullName>
    </submittedName>
</protein>
<dbReference type="Proteomes" id="UP001529338">
    <property type="component" value="Unassembled WGS sequence"/>
</dbReference>
<dbReference type="RefSeq" id="WP_289452886.1">
    <property type="nucleotide sequence ID" value="NZ_JAUCGQ010000001.1"/>
</dbReference>
<keyword evidence="1" id="KW-0472">Membrane</keyword>
<evidence type="ECO:0000313" key="2">
    <source>
        <dbReference type="EMBL" id="MDM7853361.1"/>
    </source>
</evidence>
<gene>
    <name evidence="2" type="ORF">QRT04_00305</name>
</gene>
<proteinExistence type="predicted"/>
<accession>A0ABT7SB00</accession>
<comment type="caution">
    <text evidence="2">The sequence shown here is derived from an EMBL/GenBank/DDBJ whole genome shotgun (WGS) entry which is preliminary data.</text>
</comment>
<keyword evidence="1" id="KW-0812">Transmembrane</keyword>
<evidence type="ECO:0000313" key="3">
    <source>
        <dbReference type="Proteomes" id="UP001529338"/>
    </source>
</evidence>
<sequence length="108" mass="12324">MWFWIWFVLVVGTLVGAFLLGRRLWRQASGVARELARAGEVAAQLSERAAELEAIAARNAPDTSPTLLSDLGPLLDRIWVLRDEAAARRAARRERHRATARSWRAYWR</sequence>
<reference evidence="2 3" key="1">
    <citation type="submission" date="2023-06" db="EMBL/GenBank/DDBJ databases">
        <title>Cellulomonas sp. MW4 Whole genome sequence.</title>
        <authorList>
            <person name="Park S."/>
        </authorList>
    </citation>
    <scope>NUCLEOTIDE SEQUENCE [LARGE SCALE GENOMIC DNA]</scope>
    <source>
        <strain evidence="2 3">MW4</strain>
    </source>
</reference>
<keyword evidence="3" id="KW-1185">Reference proteome</keyword>
<feature type="transmembrane region" description="Helical" evidence="1">
    <location>
        <begin position="6"/>
        <end position="25"/>
    </location>
</feature>
<name>A0ABT7SB00_9CELL</name>